<evidence type="ECO:0000256" key="1">
    <source>
        <dbReference type="SAM" id="MobiDB-lite"/>
    </source>
</evidence>
<evidence type="ECO:0000313" key="3">
    <source>
        <dbReference type="Proteomes" id="UP000539372"/>
    </source>
</evidence>
<feature type="compositionally biased region" description="Polar residues" evidence="1">
    <location>
        <begin position="10"/>
        <end position="24"/>
    </location>
</feature>
<dbReference type="Proteomes" id="UP000539372">
    <property type="component" value="Unassembled WGS sequence"/>
</dbReference>
<sequence length="127" mass="13321">MAKDGDNKPAQASAQQSDSDNGTGNEVLDTVVDATSRALMEDYFQDHPQPPNALPPGIAKNLKRGKPLPPGIAKRNLPADLSDRLKKNGSTIGDVLNAVIVGDDVAVIDAASGVIVEILKDLARGRQ</sequence>
<keyword evidence="3" id="KW-1185">Reference proteome</keyword>
<dbReference type="AlphaFoldDB" id="A0A7Y0E3E0"/>
<feature type="region of interest" description="Disordered" evidence="1">
    <location>
        <begin position="1"/>
        <end position="28"/>
    </location>
</feature>
<evidence type="ECO:0000313" key="2">
    <source>
        <dbReference type="EMBL" id="NMM46517.1"/>
    </source>
</evidence>
<dbReference type="EMBL" id="JABBNT010000006">
    <property type="protein sequence ID" value="NMM46517.1"/>
    <property type="molecule type" value="Genomic_DNA"/>
</dbReference>
<reference evidence="2 3" key="1">
    <citation type="submission" date="2020-04" db="EMBL/GenBank/DDBJ databases">
        <title>Rhodospirillaceae bacterium KN72 isolated from deep sea.</title>
        <authorList>
            <person name="Zhang D.-C."/>
        </authorList>
    </citation>
    <scope>NUCLEOTIDE SEQUENCE [LARGE SCALE GENOMIC DNA]</scope>
    <source>
        <strain evidence="2 3">KN72</strain>
    </source>
</reference>
<dbReference type="Gene3D" id="3.10.450.160">
    <property type="entry name" value="inner membrane protein cigr"/>
    <property type="match status" value="1"/>
</dbReference>
<organism evidence="2 3">
    <name type="scientific">Pacificispira spongiicola</name>
    <dbReference type="NCBI Taxonomy" id="2729598"/>
    <lineage>
        <taxon>Bacteria</taxon>
        <taxon>Pseudomonadati</taxon>
        <taxon>Pseudomonadota</taxon>
        <taxon>Alphaproteobacteria</taxon>
        <taxon>Rhodospirillales</taxon>
        <taxon>Rhodospirillaceae</taxon>
        <taxon>Pacificispira</taxon>
    </lineage>
</organism>
<protein>
    <submittedName>
        <fullName evidence="2">Uncharacterized protein</fullName>
    </submittedName>
</protein>
<name>A0A7Y0E3E0_9PROT</name>
<comment type="caution">
    <text evidence="2">The sequence shown here is derived from an EMBL/GenBank/DDBJ whole genome shotgun (WGS) entry which is preliminary data.</text>
</comment>
<gene>
    <name evidence="2" type="ORF">HH303_18650</name>
</gene>
<proteinExistence type="predicted"/>
<accession>A0A7Y0E3E0</accession>
<dbReference type="RefSeq" id="WP_169626857.1">
    <property type="nucleotide sequence ID" value="NZ_JABBNT010000006.1"/>
</dbReference>